<organism evidence="1">
    <name type="scientific">Myoviridae sp. ctfrL10</name>
    <dbReference type="NCBI Taxonomy" id="2826678"/>
    <lineage>
        <taxon>Viruses</taxon>
        <taxon>Duplodnaviria</taxon>
        <taxon>Heunggongvirae</taxon>
        <taxon>Uroviricota</taxon>
        <taxon>Caudoviricetes</taxon>
    </lineage>
</organism>
<sequence>MEEVVKDIEASEATAESQYEVLDRMEEVLSEQDLPYIIFSKSGFSYGILSETGNMDFIRELLDFSNFKGEIFTHNNMEDHEAYWEGEPVYEWELYGGCLSVQIQIPHLIGQ</sequence>
<dbReference type="EMBL" id="BK014968">
    <property type="protein sequence ID" value="DAD84889.1"/>
    <property type="molecule type" value="Genomic_DNA"/>
</dbReference>
<name>A0A8S5MRD7_9CAUD</name>
<evidence type="ECO:0000313" key="1">
    <source>
        <dbReference type="EMBL" id="DAD84889.1"/>
    </source>
</evidence>
<accession>A0A8S5MRD7</accession>
<protein>
    <submittedName>
        <fullName evidence="1">Uncharacterized protein</fullName>
    </submittedName>
</protein>
<proteinExistence type="predicted"/>
<reference evidence="1" key="1">
    <citation type="journal article" date="2021" name="Proc. Natl. Acad. Sci. U.S.A.">
        <title>A Catalog of Tens of Thousands of Viruses from Human Metagenomes Reveals Hidden Associations with Chronic Diseases.</title>
        <authorList>
            <person name="Tisza M.J."/>
            <person name="Buck C.B."/>
        </authorList>
    </citation>
    <scope>NUCLEOTIDE SEQUENCE</scope>
    <source>
        <strain evidence="1">CtfrL10</strain>
    </source>
</reference>